<feature type="domain" description="Novel STAND NTPase 3" evidence="5">
    <location>
        <begin position="465"/>
        <end position="619"/>
    </location>
</feature>
<evidence type="ECO:0000256" key="1">
    <source>
        <dbReference type="ARBA" id="ARBA00022737"/>
    </source>
</evidence>
<dbReference type="PANTHER" id="PTHR24198:SF194">
    <property type="entry name" value="INVERSIN-A"/>
    <property type="match status" value="1"/>
</dbReference>
<evidence type="ECO:0000259" key="5">
    <source>
        <dbReference type="Pfam" id="PF20720"/>
    </source>
</evidence>
<sequence>MIAYISIETLQETPEGPRFELYYGNDIHMKIVVQENQDANGDSRNACTIYLRGPSIDVNAVIQNIDAIKEIIDKGDYAIILESAERGSLKLHITIYDKSFMTKEILHKSIQSFLHEFFRAASIRFKLSHIFTVVLEESDFLVKDNQEKNNFNYIKEKPSPILKLNVSVKDSAFQNEFMLYREVNSFIAGIYNAVDRENVPSNGSAREALMLADNEIDKYSTNTPSSESNQDSIFRMAHVAVVSEEESNYFKLSTLLLRISPRAVRIKFDDVIHPEDLRDRLSLNSSTLNDLKDKRCINQTQWNSMFPKTDDPTSQSFDTTLMICLFKQLAGIQIGKKLPPPTDFSVGADLSRIKTYRKDIANSKDRTFENEKFAAVWNETEAAVIRLSSGKLIKECGTLKSKTYDVAEIKKNRTLIQESKRLVRLEEIKEVADRVEKINFKQKLDETQDCFYKGVEEWEEEKKWFVETNAFNFILNNLDKRSFTVVGNPGMGKSMLMQQIALHLKDSKGYSILLCHNPLDVVNRFRKKTKQVFVLDDVCGRFTLVQSYIDRWKQYEMSMIKLFGNRDSESIILASCRSQIFIEKQCQSLFIFSGCLCDLDAEEFATDNQQNQKIANKYLSQKTISEINQDLDSFDMFPWLCRMYKDRQTGNSISFFKEPFNFYGEELDRFCKEGDGIKCCTLLLCVIHSGCLDPAVLMEEFESEFSQTLETIFENFGLVHKISRQSIIDSFDTLNTYLEKRNGHFCVLNDRLFDFLCYYFGKNYPQLIINFADSEIIRDRTLLKSLRFCPLEFTILIDAKHENEYLERLVKDMLSGFIDDVLYNHQMIHEGFRYKLLSHLQELDDGDVTVTRVLSEYVLDGNERTSQLLPLNFACKYGYKELFEFFLSKTEDVNAYSGNNIPLITACRKEDKLMTRLLLDRDADVNQTDALGCSPLLWSCFYGNLDIIQMLINKKADVNKIELRSNSSPLIWACLGELCQFTESTDCHDKICSSSQAKDFVSFAIENINEQFFSDEQNIDLCLSLLQHGSEGGMSFLKEFIQPNSPQIMSMITMFLNIFKSDEIELEHAASIQCDSINQTHPYIEIMNFFIGVGVDIDKSSTGGFTALSCACAFGFSIKNHSIRYLLSKGASVNKPNIDGIYPLCFAIALEREDLVKLLIKHGAIVNYAVHGSMPLFEAIKKQNISIVECLINAKADINAFQGNESELLHNAINFNNAVNTWYFDKVTPLMLASSMGDETIVDMILKTKVESAKYHTPESLVLACRNNHIAIVRLLLQSGWDINYSEPKYGNTCLLEASIKGYQSMVALLLDKGANVNASNHTGDTSLTVASMHGHASIVQLLIEKEVEMYKMNKNGESSLFLACLSNRLEVIKVLINHGYYIDSIEKEKQQTCLSVASYHAYASIVAFLVENGANVNTKSYIGNTPLMLAAAKGHLDIVHYLIEHKAGVNIQNNKGSTSLSLASSKGFCEIATYLIKHGASVNTQNNIGNTPLILAALKYHLNIIMILIENKADLNIRNDKGSACLSVASGKGLDKIVTYLINQRASIDTANNNGDSPLMLASRNGHVSTVKILLQNGAKDDVSNNTGDTPLIMAAMNNDTAIVQLLIASEAKTFASNKNSESSLILACLHNNLEVIKQC</sequence>
<proteinExistence type="predicted"/>
<dbReference type="InterPro" id="IPR027417">
    <property type="entry name" value="P-loop_NTPase"/>
</dbReference>
<feature type="domain" description="DZIP3-like HEPN" evidence="4">
    <location>
        <begin position="274"/>
        <end position="407"/>
    </location>
</feature>
<evidence type="ECO:0000259" key="4">
    <source>
        <dbReference type="Pfam" id="PF18738"/>
    </source>
</evidence>
<dbReference type="PRINTS" id="PR01415">
    <property type="entry name" value="ANKYRIN"/>
</dbReference>
<feature type="repeat" description="ANK" evidence="3">
    <location>
        <begin position="1390"/>
        <end position="1422"/>
    </location>
</feature>
<dbReference type="Gene3D" id="1.25.40.20">
    <property type="entry name" value="Ankyrin repeat-containing domain"/>
    <property type="match status" value="5"/>
</dbReference>
<dbReference type="SUPFAM" id="SSF48403">
    <property type="entry name" value="Ankyrin repeat"/>
    <property type="match status" value="3"/>
</dbReference>
<feature type="repeat" description="ANK" evidence="3">
    <location>
        <begin position="1588"/>
        <end position="1620"/>
    </location>
</feature>
<feature type="repeat" description="ANK" evidence="3">
    <location>
        <begin position="1171"/>
        <end position="1203"/>
    </location>
</feature>
<dbReference type="PANTHER" id="PTHR24198">
    <property type="entry name" value="ANKYRIN REPEAT AND PROTEIN KINASE DOMAIN-CONTAINING PROTEIN"/>
    <property type="match status" value="1"/>
</dbReference>
<dbReference type="Pfam" id="PF12796">
    <property type="entry name" value="Ank_2"/>
    <property type="match status" value="5"/>
</dbReference>
<gene>
    <name evidence="6" type="ORF">MGAL_10B081206</name>
</gene>
<feature type="repeat" description="ANK" evidence="3">
    <location>
        <begin position="1555"/>
        <end position="1587"/>
    </location>
</feature>
<dbReference type="SUPFAM" id="SSF52540">
    <property type="entry name" value="P-loop containing nucleoside triphosphate hydrolases"/>
    <property type="match status" value="1"/>
</dbReference>
<comment type="caution">
    <text evidence="6">The sequence shown here is derived from an EMBL/GenBank/DDBJ whole genome shotgun (WGS) entry which is preliminary data.</text>
</comment>
<name>A0A8B6CQE7_MYTGA</name>
<dbReference type="InterPro" id="IPR041249">
    <property type="entry name" value="HEPN_DZIP3"/>
</dbReference>
<feature type="repeat" description="ANK" evidence="3">
    <location>
        <begin position="1356"/>
        <end position="1388"/>
    </location>
</feature>
<dbReference type="InterPro" id="IPR036770">
    <property type="entry name" value="Ankyrin_rpt-contain_sf"/>
</dbReference>
<feature type="repeat" description="ANK" evidence="3">
    <location>
        <begin position="1489"/>
        <end position="1521"/>
    </location>
</feature>
<keyword evidence="7" id="KW-1185">Reference proteome</keyword>
<feature type="repeat" description="ANK" evidence="3">
    <location>
        <begin position="1290"/>
        <end position="1322"/>
    </location>
</feature>
<dbReference type="Pfam" id="PF13606">
    <property type="entry name" value="Ank_3"/>
    <property type="match status" value="1"/>
</dbReference>
<evidence type="ECO:0000313" key="7">
    <source>
        <dbReference type="Proteomes" id="UP000596742"/>
    </source>
</evidence>
<dbReference type="OrthoDB" id="341259at2759"/>
<dbReference type="Pfam" id="PF20720">
    <property type="entry name" value="nSTAND3"/>
    <property type="match status" value="1"/>
</dbReference>
<evidence type="ECO:0000256" key="2">
    <source>
        <dbReference type="ARBA" id="ARBA00023043"/>
    </source>
</evidence>
<keyword evidence="1" id="KW-0677">Repeat</keyword>
<protein>
    <submittedName>
        <fullName evidence="6">Uncharacterized protein</fullName>
    </submittedName>
</protein>
<keyword evidence="2 3" id="KW-0040">ANK repeat</keyword>
<feature type="repeat" description="ANK" evidence="3">
    <location>
        <begin position="1423"/>
        <end position="1455"/>
    </location>
</feature>
<dbReference type="EMBL" id="UYJE01002052">
    <property type="protein sequence ID" value="VDI07446.1"/>
    <property type="molecule type" value="Genomic_DNA"/>
</dbReference>
<feature type="repeat" description="ANK" evidence="3">
    <location>
        <begin position="1139"/>
        <end position="1171"/>
    </location>
</feature>
<dbReference type="InterPro" id="IPR002110">
    <property type="entry name" value="Ankyrin_rpt"/>
</dbReference>
<evidence type="ECO:0000313" key="6">
    <source>
        <dbReference type="EMBL" id="VDI07446.1"/>
    </source>
</evidence>
<dbReference type="Proteomes" id="UP000596742">
    <property type="component" value="Unassembled WGS sequence"/>
</dbReference>
<feature type="repeat" description="ANK" evidence="3">
    <location>
        <begin position="1456"/>
        <end position="1488"/>
    </location>
</feature>
<feature type="repeat" description="ANK" evidence="3">
    <location>
        <begin position="1323"/>
        <end position="1355"/>
    </location>
</feature>
<reference evidence="6" key="1">
    <citation type="submission" date="2018-11" db="EMBL/GenBank/DDBJ databases">
        <authorList>
            <person name="Alioto T."/>
            <person name="Alioto T."/>
        </authorList>
    </citation>
    <scope>NUCLEOTIDE SEQUENCE</scope>
</reference>
<dbReference type="PROSITE" id="PS50297">
    <property type="entry name" value="ANK_REP_REGION"/>
    <property type="match status" value="8"/>
</dbReference>
<dbReference type="Pfam" id="PF00023">
    <property type="entry name" value="Ank"/>
    <property type="match status" value="1"/>
</dbReference>
<accession>A0A8B6CQE7</accession>
<feature type="repeat" description="ANK" evidence="3">
    <location>
        <begin position="1256"/>
        <end position="1288"/>
    </location>
</feature>
<dbReference type="Pfam" id="PF18738">
    <property type="entry name" value="HEPN_DZIP3"/>
    <property type="match status" value="1"/>
</dbReference>
<dbReference type="InterPro" id="IPR049050">
    <property type="entry name" value="nSTAND3"/>
</dbReference>
<dbReference type="SMART" id="SM00248">
    <property type="entry name" value="ANK"/>
    <property type="match status" value="18"/>
</dbReference>
<dbReference type="PROSITE" id="PS50088">
    <property type="entry name" value="ANK_REPEAT"/>
    <property type="match status" value="13"/>
</dbReference>
<evidence type="ECO:0000256" key="3">
    <source>
        <dbReference type="PROSITE-ProRule" id="PRU00023"/>
    </source>
</evidence>
<organism evidence="6 7">
    <name type="scientific">Mytilus galloprovincialis</name>
    <name type="common">Mediterranean mussel</name>
    <dbReference type="NCBI Taxonomy" id="29158"/>
    <lineage>
        <taxon>Eukaryota</taxon>
        <taxon>Metazoa</taxon>
        <taxon>Spiralia</taxon>
        <taxon>Lophotrochozoa</taxon>
        <taxon>Mollusca</taxon>
        <taxon>Bivalvia</taxon>
        <taxon>Autobranchia</taxon>
        <taxon>Pteriomorphia</taxon>
        <taxon>Mytilida</taxon>
        <taxon>Mytiloidea</taxon>
        <taxon>Mytilidae</taxon>
        <taxon>Mytilinae</taxon>
        <taxon>Mytilus</taxon>
    </lineage>
</organism>
<feature type="repeat" description="ANK" evidence="3">
    <location>
        <begin position="931"/>
        <end position="963"/>
    </location>
</feature>